<dbReference type="RefSeq" id="WP_114593270.1">
    <property type="nucleotide sequence ID" value="NZ_CP031165.1"/>
</dbReference>
<protein>
    <submittedName>
        <fullName evidence="4">2,4-dichlorophenol 6-monooxygenase</fullName>
    </submittedName>
</protein>
<keyword evidence="1" id="KW-0285">Flavoprotein</keyword>
<dbReference type="PANTHER" id="PTHR43004">
    <property type="entry name" value="TRK SYSTEM POTASSIUM UPTAKE PROTEIN"/>
    <property type="match status" value="1"/>
</dbReference>
<dbReference type="Gene3D" id="3.50.50.60">
    <property type="entry name" value="FAD/NAD(P)-binding domain"/>
    <property type="match status" value="1"/>
</dbReference>
<dbReference type="PANTHER" id="PTHR43004:SF8">
    <property type="entry name" value="FAD-BINDING DOMAIN-CONTAINING PROTEIN-RELATED"/>
    <property type="match status" value="1"/>
</dbReference>
<dbReference type="InterPro" id="IPR036188">
    <property type="entry name" value="FAD/NAD-bd_sf"/>
</dbReference>
<dbReference type="Gene3D" id="3.30.9.10">
    <property type="entry name" value="D-Amino Acid Oxidase, subunit A, domain 2"/>
    <property type="match status" value="1"/>
</dbReference>
<dbReference type="SUPFAM" id="SSF51905">
    <property type="entry name" value="FAD/NAD(P)-binding domain"/>
    <property type="match status" value="1"/>
</dbReference>
<accession>A0A346Y3G9</accession>
<sequence>MPADEPTAVIETDVLIVGSGPAGASMGLFLSTWGIDNVIVTRFHRLVRTPRAHLTNQRTLEALRDVGVERFVREQATPQDLLGQNVFCTALAGEEVGRIHAWGTHPTRRAAHQLASPCEYVDLPQDLMEPILVRNATLRGTRIRYDHEYLGHVQDADGVTATVRDRLTGQVVEVRAKYLYGADGGNSQVATDAGLPLEGEMAVAGSMNIVFEADLSEYVAHRPSCLYWVLQDGADVGGVGAGVIRMVRRWWRWLIVWGWDLEDGPPDLDDETALGIVRRLTGLPDLDARIDSTSLWTVNNSWGTEYRSGRVLCGGDAMHRHPPTNGLGSNVSIQDSYNLAWKLALVLRGVADDSLLDSYSAERAPIGRQTVERANRSISDFMPIFAALGLMDATTPEEAMAAMEARKDDTPEGAARRAALREAIAGTEYVYNAHGVEMNQRYTSGAVVDDGSPDPGFVGDPELDYEPSTRPGAHLPHAWLRRGPTGAEVVSTLDLVGNGRFTVLTGIGGDGWISAAEKVAHDTGLEIATASIGPGQDYEDVYGDWPALREVGDDGVLLVRPDGHVAFRHPTRDDAAESRLADAVHAILGR</sequence>
<dbReference type="Pfam" id="PF01494">
    <property type="entry name" value="FAD_binding_3"/>
    <property type="match status" value="1"/>
</dbReference>
<proteinExistence type="predicted"/>
<name>A0A346Y3G9_9ACTN</name>
<dbReference type="EMBL" id="CP031165">
    <property type="protein sequence ID" value="AXV09016.1"/>
    <property type="molecule type" value="Genomic_DNA"/>
</dbReference>
<keyword evidence="4" id="KW-0560">Oxidoreductase</keyword>
<dbReference type="GO" id="GO:0071949">
    <property type="term" value="F:FAD binding"/>
    <property type="evidence" value="ECO:0007669"/>
    <property type="project" value="InterPro"/>
</dbReference>
<evidence type="ECO:0000259" key="3">
    <source>
        <dbReference type="Pfam" id="PF01494"/>
    </source>
</evidence>
<dbReference type="Pfam" id="PF21274">
    <property type="entry name" value="Rng_hyd_C"/>
    <property type="match status" value="1"/>
</dbReference>
<dbReference type="OrthoDB" id="8670884at2"/>
<evidence type="ECO:0000313" key="5">
    <source>
        <dbReference type="Proteomes" id="UP000264006"/>
    </source>
</evidence>
<keyword evidence="5" id="KW-1185">Reference proteome</keyword>
<feature type="domain" description="FAD-binding" evidence="3">
    <location>
        <begin position="11"/>
        <end position="374"/>
    </location>
</feature>
<dbReference type="Proteomes" id="UP000264006">
    <property type="component" value="Chromosome"/>
</dbReference>
<keyword evidence="2" id="KW-0274">FAD</keyword>
<evidence type="ECO:0000256" key="1">
    <source>
        <dbReference type="ARBA" id="ARBA00022630"/>
    </source>
</evidence>
<dbReference type="PRINTS" id="PR00420">
    <property type="entry name" value="RNGMNOXGNASE"/>
</dbReference>
<reference evidence="4 5" key="1">
    <citation type="submission" date="2018-09" db="EMBL/GenBank/DDBJ databases">
        <title>Complete genome sequence of Euzebya sp. DY32-46 isolated from seawater of Pacific Ocean.</title>
        <authorList>
            <person name="Xu L."/>
            <person name="Wu Y.-H."/>
            <person name="Xu X.-W."/>
        </authorList>
    </citation>
    <scope>NUCLEOTIDE SEQUENCE [LARGE SCALE GENOMIC DNA]</scope>
    <source>
        <strain evidence="4 5">DY32-46</strain>
    </source>
</reference>
<organism evidence="4 5">
    <name type="scientific">Euzebya pacifica</name>
    <dbReference type="NCBI Taxonomy" id="1608957"/>
    <lineage>
        <taxon>Bacteria</taxon>
        <taxon>Bacillati</taxon>
        <taxon>Actinomycetota</taxon>
        <taxon>Nitriliruptoria</taxon>
        <taxon>Euzebyales</taxon>
    </lineage>
</organism>
<dbReference type="AlphaFoldDB" id="A0A346Y3G9"/>
<evidence type="ECO:0000256" key="2">
    <source>
        <dbReference type="ARBA" id="ARBA00022827"/>
    </source>
</evidence>
<dbReference type="Gene3D" id="3.40.30.120">
    <property type="match status" value="1"/>
</dbReference>
<dbReference type="InterPro" id="IPR002938">
    <property type="entry name" value="FAD-bd"/>
</dbReference>
<gene>
    <name evidence="4" type="ORF">DVS28_a4350</name>
</gene>
<dbReference type="GO" id="GO:0016709">
    <property type="term" value="F:oxidoreductase activity, acting on paired donors, with incorporation or reduction of molecular oxygen, NAD(P)H as one donor, and incorporation of one atom of oxygen"/>
    <property type="evidence" value="ECO:0007669"/>
    <property type="project" value="UniProtKB-ARBA"/>
</dbReference>
<dbReference type="KEGG" id="euz:DVS28_a4350"/>
<dbReference type="InterPro" id="IPR050641">
    <property type="entry name" value="RIFMO-like"/>
</dbReference>
<evidence type="ECO:0000313" key="4">
    <source>
        <dbReference type="EMBL" id="AXV09016.1"/>
    </source>
</evidence>
<keyword evidence="4" id="KW-0503">Monooxygenase</keyword>